<dbReference type="KEGG" id="mfn:Ga0123462_1579"/>
<dbReference type="RefSeq" id="WP_157821314.1">
    <property type="nucleotide sequence ID" value="NZ_CP018800.1"/>
</dbReference>
<protein>
    <submittedName>
        <fullName evidence="1">Uncharacterized protein</fullName>
    </submittedName>
</protein>
<dbReference type="PANTHER" id="PTHR30441">
    <property type="entry name" value="DUF748 DOMAIN-CONTAINING PROTEIN"/>
    <property type="match status" value="1"/>
</dbReference>
<dbReference type="OrthoDB" id="5287411at2"/>
<dbReference type="InterPro" id="IPR052894">
    <property type="entry name" value="AsmA-related"/>
</dbReference>
<keyword evidence="2" id="KW-1185">Reference proteome</keyword>
<dbReference type="GO" id="GO:0090313">
    <property type="term" value="P:regulation of protein targeting to membrane"/>
    <property type="evidence" value="ECO:0007669"/>
    <property type="project" value="TreeGrafter"/>
</dbReference>
<dbReference type="EMBL" id="CP018800">
    <property type="protein sequence ID" value="ATX82438.1"/>
    <property type="molecule type" value="Genomic_DNA"/>
</dbReference>
<sequence length="871" mass="96625">MTRKVRRIAIAGALLLVVTITLLIRLNIESINGHVQREMESYSDAGLQAEKASLSFLHGIGLRLDQVTLKQEHYRVNAGHMNIGIRLLPLLLGKIEVDTLDIHDAVIQVQPRALQPTSTAVSSLPFERINLVRCQIRTFDDEDLLNNLHLELRNIGANRETLWELQAKQDGHSVGGHGRLNFYNGEISTGFGKLKFDRVPATRLRTVTPKSVFAWFEGSPGKISGSLTLDITRNQTWAVFGELTLLEESGDPPLRLRGKLEHPEAGVLIWHDSFIHFNETAVIAINGECRKDACETGLDANNIELETWFPLVPESVSFHQQISGLTDINAFVQWSAQGWDSSAAFRLKDASFLHKEQQYPLPEIEMQTAELRGDSKSWLARVLLTSPKAKGELSIESMQLQSGKKEMRIQASDVEAPLWEPLANLLLSSLEIEPQLDAKGMMNGSIELQQHISGKILRMDLDAKQASLSYPSLFDKPANIDAACNVELRWPKVENIPDVITLRECTLDNSSLQVARWLNTKNHKIEVEGLHLHFDQLHNHAVLLPGGLSEYRGDVEGSGKTAWSKGSEKDINWFDQMSGNLKLNAFGTPEWHYSGSVTATNGLLKSSQLLLKGTYGESELQGEVNFARNAGDVDVLDASLDFNALPPLPSFLDGLNIRGRIHKGEVALLGNRIRAIHGYYRVHKGSIALENVQGSLANGHLISSKLEIIPASGSYGIAGVVRLKAIQIEQLGGVKPLLQADLKGRLHANIELHGKLPELNAQSWLQSNGDILIYSGEWNRQSEADTLSEHLGIKKPERISHAFKQFGFRFRINEHQTEISNLMLDYNGVRLLGKAEIAMDGATSGAVQSKDKAKTYSLGGNWPLLSWQLLQ</sequence>
<evidence type="ECO:0000313" key="1">
    <source>
        <dbReference type="EMBL" id="ATX82438.1"/>
    </source>
</evidence>
<accession>A0A2K8L543</accession>
<dbReference type="PANTHER" id="PTHR30441:SF4">
    <property type="entry name" value="PROTEIN ASMA"/>
    <property type="match status" value="1"/>
</dbReference>
<gene>
    <name evidence="1" type="ORF">Ga0123462_1579</name>
</gene>
<evidence type="ECO:0000313" key="2">
    <source>
        <dbReference type="Proteomes" id="UP000231637"/>
    </source>
</evidence>
<name>A0A2K8L543_9PROT</name>
<dbReference type="GO" id="GO:0005886">
    <property type="term" value="C:plasma membrane"/>
    <property type="evidence" value="ECO:0007669"/>
    <property type="project" value="TreeGrafter"/>
</dbReference>
<proteinExistence type="predicted"/>
<organism evidence="1 2">
    <name type="scientific">Mariprofundus ferrinatatus</name>
    <dbReference type="NCBI Taxonomy" id="1921087"/>
    <lineage>
        <taxon>Bacteria</taxon>
        <taxon>Pseudomonadati</taxon>
        <taxon>Pseudomonadota</taxon>
        <taxon>Candidatius Mariprofundia</taxon>
        <taxon>Mariprofundales</taxon>
        <taxon>Mariprofundaceae</taxon>
        <taxon>Mariprofundus</taxon>
    </lineage>
</organism>
<dbReference type="AlphaFoldDB" id="A0A2K8L543"/>
<dbReference type="Proteomes" id="UP000231637">
    <property type="component" value="Chromosome"/>
</dbReference>
<reference evidence="1 2" key="1">
    <citation type="submission" date="2016-12" db="EMBL/GenBank/DDBJ databases">
        <title>Isolation and genomic insights into novel planktonic Zetaproteobacteria from stratified waters of the Chesapeake Bay.</title>
        <authorList>
            <person name="McAllister S.M."/>
            <person name="Kato S."/>
            <person name="Chan C.S."/>
            <person name="Chiu B.K."/>
            <person name="Field E.K."/>
        </authorList>
    </citation>
    <scope>NUCLEOTIDE SEQUENCE [LARGE SCALE GENOMIC DNA]</scope>
    <source>
        <strain evidence="1 2">CP-8</strain>
    </source>
</reference>